<feature type="transmembrane region" description="Helical" evidence="1">
    <location>
        <begin position="33"/>
        <end position="50"/>
    </location>
</feature>
<reference evidence="2" key="1">
    <citation type="submission" date="2009-06" db="EMBL/GenBank/DDBJ databases">
        <title>Complete sequence of chromosome of Geopacillus sp. WCH70.</title>
        <authorList>
            <consortium name="US DOE Joint Genome Institute"/>
            <person name="Lucas S."/>
            <person name="Copeland A."/>
            <person name="Lapidus A."/>
            <person name="Glavina del Rio T."/>
            <person name="Dalin E."/>
            <person name="Tice H."/>
            <person name="Bruce D."/>
            <person name="Goodwin L."/>
            <person name="Pitluck S."/>
            <person name="Chertkov O."/>
            <person name="Brettin T."/>
            <person name="Detter J.C."/>
            <person name="Han C."/>
            <person name="Larimer F."/>
            <person name="Land M."/>
            <person name="Hauser L."/>
            <person name="Kyrpides N."/>
            <person name="Mikhailova N."/>
            <person name="Brumm P."/>
            <person name="Mead D.A."/>
            <person name="Richardson P."/>
        </authorList>
    </citation>
    <scope>NUCLEOTIDE SEQUENCE [LARGE SCALE GENOMIC DNA]</scope>
    <source>
        <strain evidence="2">WCH70</strain>
    </source>
</reference>
<accession>C5D880</accession>
<dbReference type="OrthoDB" id="2620004at2"/>
<dbReference type="InterPro" id="IPR019277">
    <property type="entry name" value="DUF2304"/>
</dbReference>
<keyword evidence="1" id="KW-0472">Membrane</keyword>
<dbReference type="eggNOG" id="ENOG5033P1S">
    <property type="taxonomic scope" value="Bacteria"/>
</dbReference>
<feature type="transmembrane region" description="Helical" evidence="1">
    <location>
        <begin position="6"/>
        <end position="24"/>
    </location>
</feature>
<keyword evidence="1" id="KW-1133">Transmembrane helix</keyword>
<dbReference type="STRING" id="471223.GWCH70_3051"/>
<keyword evidence="1" id="KW-0812">Transmembrane</keyword>
<evidence type="ECO:0000256" key="1">
    <source>
        <dbReference type="SAM" id="Phobius"/>
    </source>
</evidence>
<dbReference type="Pfam" id="PF10066">
    <property type="entry name" value="DUF2304"/>
    <property type="match status" value="1"/>
</dbReference>
<dbReference type="KEGG" id="gwc:GWCH70_3051"/>
<evidence type="ECO:0008006" key="3">
    <source>
        <dbReference type="Google" id="ProtNLM"/>
    </source>
</evidence>
<dbReference type="EMBL" id="CP001638">
    <property type="protein sequence ID" value="ACS25718.1"/>
    <property type="molecule type" value="Genomic_DNA"/>
</dbReference>
<sequence length="122" mass="14090">MNKVQLITIMFASLFLIQVIYYSTRNKLRDKQAFLWFLMAVIGLFISVFLEPLNKVAAVLGVSYMPTLIFTIAFLVVLNVLIYQSITLSDHQEKIKTLVQEIAYIKHELKNDQGKEEKDESC</sequence>
<evidence type="ECO:0000313" key="2">
    <source>
        <dbReference type="EMBL" id="ACS25718.1"/>
    </source>
</evidence>
<dbReference type="AlphaFoldDB" id="C5D880"/>
<dbReference type="HOGENOM" id="CLU_134280_1_0_9"/>
<proteinExistence type="predicted"/>
<name>C5D880_GEOSW</name>
<protein>
    <recommendedName>
        <fullName evidence="3">DUF2304 domain-containing protein</fullName>
    </recommendedName>
</protein>
<feature type="transmembrane region" description="Helical" evidence="1">
    <location>
        <begin position="56"/>
        <end position="82"/>
    </location>
</feature>
<gene>
    <name evidence="2" type="ordered locus">GWCH70_3051</name>
</gene>
<organism evidence="2">
    <name type="scientific">Geobacillus sp. (strain WCH70)</name>
    <dbReference type="NCBI Taxonomy" id="471223"/>
    <lineage>
        <taxon>Bacteria</taxon>
        <taxon>Bacillati</taxon>
        <taxon>Bacillota</taxon>
        <taxon>Bacilli</taxon>
        <taxon>Bacillales</taxon>
        <taxon>Anoxybacillaceae</taxon>
        <taxon>Geobacillus</taxon>
    </lineage>
</organism>